<evidence type="ECO:0000313" key="3">
    <source>
        <dbReference type="EMBL" id="MBM6877331.1"/>
    </source>
</evidence>
<dbReference type="Proteomes" id="UP000729290">
    <property type="component" value="Unassembled WGS sequence"/>
</dbReference>
<comment type="caution">
    <text evidence="3">The sequence shown here is derived from an EMBL/GenBank/DDBJ whole genome shotgun (WGS) entry which is preliminary data.</text>
</comment>
<feature type="chain" id="PRO_5046306286" description="Copper amine oxidase-like N-terminal domain-containing protein" evidence="1">
    <location>
        <begin position="25"/>
        <end position="986"/>
    </location>
</feature>
<feature type="domain" description="Copper amine oxidase-like N-terminal" evidence="2">
    <location>
        <begin position="872"/>
        <end position="980"/>
    </location>
</feature>
<organism evidence="3 4">
    <name type="scientific">Anaerotignum lactatifermentans</name>
    <dbReference type="NCBI Taxonomy" id="160404"/>
    <lineage>
        <taxon>Bacteria</taxon>
        <taxon>Bacillati</taxon>
        <taxon>Bacillota</taxon>
        <taxon>Clostridia</taxon>
        <taxon>Lachnospirales</taxon>
        <taxon>Anaerotignaceae</taxon>
        <taxon>Anaerotignum</taxon>
    </lineage>
</organism>
<feature type="signal peptide" evidence="1">
    <location>
        <begin position="1"/>
        <end position="24"/>
    </location>
</feature>
<dbReference type="Pfam" id="PF07833">
    <property type="entry name" value="Cu_amine_oxidN1"/>
    <property type="match status" value="1"/>
</dbReference>
<evidence type="ECO:0000259" key="2">
    <source>
        <dbReference type="Pfam" id="PF07833"/>
    </source>
</evidence>
<dbReference type="Gene3D" id="3.30.457.10">
    <property type="entry name" value="Copper amine oxidase-like, N-terminal domain"/>
    <property type="match status" value="2"/>
</dbReference>
<name>A0ABS2G786_9FIRM</name>
<accession>A0ABS2G786</accession>
<evidence type="ECO:0000256" key="1">
    <source>
        <dbReference type="SAM" id="SignalP"/>
    </source>
</evidence>
<sequence>MKKFISFVMAAAMVASLAPATAFAVSNNGEVKATASIINAWSVSEVGNDGEISGEDAPELQLKITSADYKQTSVSADQIEAKFTLTLDNAEWLGTEKEIADSISIEDEDHYDIIGTWNPNATAATETYSYTTDGTGDGSSSGATIVANWKSTTASNQTYGYWEIGTEGTNFVSIDSVVEGLAVQEGEEITGKGVDEQKEALFYQTVDASADYSKWLEVTNWNNTGKDGWVCAENDGTYGSAGEFKALTGTNTEDTTSGLPANVQNFSELKAAVYTAEDVETALDSALDTSVTTSYDYGVRTLTSQTAAKGAYTGGNANGRVGDITVDKIDDDVIEVTIHGKFSVGDVIAVNMDTVMTKTSVNKTATVSIESDLVDADDLVFVSIKEQAVEASIKKTVNVAEEEMVDLYSGGLVIKEAVDGSLDGVDEITLELNKGFEFTTANGVTVESGSTELNVDVDLEDDDTLVITDLSANTIVDGKITVKGIEIEATSASTGDIATITVKAGTMDKVKVEVAEVVDYEVVMSVDEDEDVPVIYSGVDADNTGITDDSDHETLEITLEESFPGAWSSRQGFTITIPEGVYVTDVEIVNQENFFQDGDDMTDAEWEEAFEEAYQDGDHLNFEFAKRVFDDVDTDLNEDPASLTFVLTLVADPGFEGDVEIGFEGSLVESQSVVAATFVSPYTVTAEQNDLKIDSRYTEIPTDIVVTEAADGLWEKGAEFTFQIEKELISFEDDATFTADEDSDMELKTTQSGGTLTFEVKSTSDEAASVTISDMELYMDRNIPTGAYALELYTTMSDAYEAQLLYAYDDTDAATADYGDDLDGDNFVGDITDYSNVVKDSFINVITGTTDGAMFTTKVVVPVGENYLISGDTQIELDVPAYINADGYTMLPVRAVSTALGIDNNSVLWDQDSKTVTILYGQRIISMTYGQKVMYVNGQAIATSSAVEITDDRAFLPMRDLATALGITDITWDDTTKTATLNGGEA</sequence>
<keyword evidence="4" id="KW-1185">Reference proteome</keyword>
<dbReference type="SUPFAM" id="SSF55383">
    <property type="entry name" value="Copper amine oxidase, domain N"/>
    <property type="match status" value="1"/>
</dbReference>
<dbReference type="EMBL" id="JACSNV010000004">
    <property type="protein sequence ID" value="MBM6877331.1"/>
    <property type="molecule type" value="Genomic_DNA"/>
</dbReference>
<evidence type="ECO:0000313" key="4">
    <source>
        <dbReference type="Proteomes" id="UP000729290"/>
    </source>
</evidence>
<reference evidence="3 4" key="1">
    <citation type="journal article" date="2021" name="Sci. Rep.">
        <title>The distribution of antibiotic resistance genes in chicken gut microbiota commensals.</title>
        <authorList>
            <person name="Juricova H."/>
            <person name="Matiasovicova J."/>
            <person name="Kubasova T."/>
            <person name="Cejkova D."/>
            <person name="Rychlik I."/>
        </authorList>
    </citation>
    <scope>NUCLEOTIDE SEQUENCE [LARGE SCALE GENOMIC DNA]</scope>
    <source>
        <strain evidence="3 4">An431b</strain>
    </source>
</reference>
<dbReference type="InterPro" id="IPR036582">
    <property type="entry name" value="Mao_N_sf"/>
</dbReference>
<gene>
    <name evidence="3" type="ORF">H9X83_04035</name>
</gene>
<protein>
    <recommendedName>
        <fullName evidence="2">Copper amine oxidase-like N-terminal domain-containing protein</fullName>
    </recommendedName>
</protein>
<proteinExistence type="predicted"/>
<dbReference type="InterPro" id="IPR012854">
    <property type="entry name" value="Cu_amine_oxidase-like_N"/>
</dbReference>
<keyword evidence="1" id="KW-0732">Signal</keyword>
<dbReference type="RefSeq" id="WP_205133339.1">
    <property type="nucleotide sequence ID" value="NZ_JACSNT010000005.1"/>
</dbReference>